<dbReference type="InterPro" id="IPR056176">
    <property type="entry name" value="TPR_COPA_B"/>
</dbReference>
<keyword evidence="4" id="KW-1185">Reference proteome</keyword>
<comment type="caution">
    <text evidence="3">The sequence shown here is derived from an EMBL/GenBank/DDBJ whole genome shotgun (WGS) entry which is preliminary data.</text>
</comment>
<evidence type="ECO:0000313" key="4">
    <source>
        <dbReference type="Proteomes" id="UP000188320"/>
    </source>
</evidence>
<feature type="non-terminal residue" evidence="3">
    <location>
        <position position="1"/>
    </location>
</feature>
<dbReference type="Gene3D" id="1.25.40.470">
    <property type="match status" value="1"/>
</dbReference>
<sequence>RIDVAAIGVYWSDSDLVAVATSDSFYVLKYNRAAVVGANITDEGVEDAIEFVVEIQERIVSATWIGGCLIYTNAANRLNYLVGGQCFTIAHFANPMQLLGYISRNNCVYLVDKDYGVVGYSLPLAMIEYQTAILRRDLESAASLLPDVPSEMRPRLARFLEAEDLKDLALLVTTDREHKFDLAIQLQHLDIARSLAEETGSAAKWRAVADCAMGIIINLSKQLPPYVVYSSEVANSARSPFANNTGVLWVWNPASVFGFPAWPTASTDCPTRTLTPFTTSTWSFSSSYTHVIKNRGAIARAR</sequence>
<gene>
    <name evidence="3" type="ORF">AX774_g3826</name>
</gene>
<evidence type="ECO:0000259" key="2">
    <source>
        <dbReference type="Pfam" id="PF23953"/>
    </source>
</evidence>
<reference evidence="4" key="1">
    <citation type="submission" date="2017-01" db="EMBL/GenBank/DDBJ databases">
        <authorList>
            <person name="Wang Y."/>
            <person name="White M."/>
            <person name="Kvist S."/>
            <person name="Moncalvo J.-M."/>
        </authorList>
    </citation>
    <scope>NUCLEOTIDE SEQUENCE [LARGE SCALE GENOMIC DNA]</scope>
    <source>
        <strain evidence="4">COL-18-3</strain>
    </source>
</reference>
<dbReference type="GO" id="GO:0016192">
    <property type="term" value="P:vesicle-mediated transport"/>
    <property type="evidence" value="ECO:0007669"/>
    <property type="project" value="InterPro"/>
</dbReference>
<evidence type="ECO:0000313" key="3">
    <source>
        <dbReference type="EMBL" id="OMH82689.1"/>
    </source>
</evidence>
<dbReference type="Proteomes" id="UP000188320">
    <property type="component" value="Unassembled WGS sequence"/>
</dbReference>
<evidence type="ECO:0000259" key="1">
    <source>
        <dbReference type="Pfam" id="PF04053"/>
    </source>
</evidence>
<organism evidence="3 4">
    <name type="scientific">Zancudomyces culisetae</name>
    <name type="common">Gut fungus</name>
    <name type="synonym">Smittium culisetae</name>
    <dbReference type="NCBI Taxonomy" id="1213189"/>
    <lineage>
        <taxon>Eukaryota</taxon>
        <taxon>Fungi</taxon>
        <taxon>Fungi incertae sedis</taxon>
        <taxon>Zoopagomycota</taxon>
        <taxon>Kickxellomycotina</taxon>
        <taxon>Harpellomycetes</taxon>
        <taxon>Harpellales</taxon>
        <taxon>Legeriomycetaceae</taxon>
        <taxon>Zancudomyces</taxon>
    </lineage>
</organism>
<proteinExistence type="predicted"/>
<accession>A0A1R1PNZ7</accession>
<dbReference type="GO" id="GO:0030117">
    <property type="term" value="C:membrane coat"/>
    <property type="evidence" value="ECO:0007669"/>
    <property type="project" value="InterPro"/>
</dbReference>
<name>A0A1R1PNZ7_ZANCU</name>
<dbReference type="GO" id="GO:0005198">
    <property type="term" value="F:structural molecule activity"/>
    <property type="evidence" value="ECO:0007669"/>
    <property type="project" value="InterPro"/>
</dbReference>
<dbReference type="GO" id="GO:0006886">
    <property type="term" value="P:intracellular protein transport"/>
    <property type="evidence" value="ECO:0007669"/>
    <property type="project" value="InterPro"/>
</dbReference>
<protein>
    <submittedName>
        <fullName evidence="3">Coatomer subunit beta</fullName>
    </submittedName>
</protein>
<feature type="domain" description="COPA/B second beta-propeller" evidence="1">
    <location>
        <begin position="1"/>
        <end position="112"/>
    </location>
</feature>
<dbReference type="EMBL" id="LSSK01000614">
    <property type="protein sequence ID" value="OMH82689.1"/>
    <property type="molecule type" value="Genomic_DNA"/>
</dbReference>
<dbReference type="OrthoDB" id="10261470at2759"/>
<dbReference type="Pfam" id="PF04053">
    <property type="entry name" value="B-prop_COPA_B_2nd"/>
    <property type="match status" value="1"/>
</dbReference>
<feature type="domain" description="COPA/B TPR" evidence="2">
    <location>
        <begin position="129"/>
        <end position="213"/>
    </location>
</feature>
<dbReference type="InterPro" id="IPR006692">
    <property type="entry name" value="Beta-prop_COPA/B_2nd"/>
</dbReference>
<dbReference type="AlphaFoldDB" id="A0A1R1PNZ7"/>
<dbReference type="Pfam" id="PF23953">
    <property type="entry name" value="TPR_COPA_B"/>
    <property type="match status" value="1"/>
</dbReference>